<evidence type="ECO:0000256" key="5">
    <source>
        <dbReference type="ARBA" id="ARBA00023242"/>
    </source>
</evidence>
<keyword evidence="4" id="KW-0804">Transcription</keyword>
<comment type="subcellular location">
    <subcellularLocation>
        <location evidence="1">Nucleus</location>
    </subcellularLocation>
</comment>
<dbReference type="PANTHER" id="PTHR11969:SF54">
    <property type="entry name" value="MAD-LIKE PROTEIN 1"/>
    <property type="match status" value="1"/>
</dbReference>
<dbReference type="GO" id="GO:0005634">
    <property type="term" value="C:nucleus"/>
    <property type="evidence" value="ECO:0007669"/>
    <property type="project" value="UniProtKB-SubCell"/>
</dbReference>
<feature type="compositionally biased region" description="Polar residues" evidence="6">
    <location>
        <begin position="124"/>
        <end position="135"/>
    </location>
</feature>
<keyword evidence="2" id="KW-0805">Transcription regulation</keyword>
<evidence type="ECO:0000256" key="6">
    <source>
        <dbReference type="SAM" id="MobiDB-lite"/>
    </source>
</evidence>
<dbReference type="GO" id="GO:0046983">
    <property type="term" value="F:protein dimerization activity"/>
    <property type="evidence" value="ECO:0007669"/>
    <property type="project" value="InterPro"/>
</dbReference>
<evidence type="ECO:0000313" key="9">
    <source>
        <dbReference type="Proteomes" id="UP000008909"/>
    </source>
</evidence>
<dbReference type="PROSITE" id="PS50888">
    <property type="entry name" value="BHLH"/>
    <property type="match status" value="1"/>
</dbReference>
<keyword evidence="9" id="KW-1185">Reference proteome</keyword>
<feature type="region of interest" description="Disordered" evidence="6">
    <location>
        <begin position="124"/>
        <end position="159"/>
    </location>
</feature>
<dbReference type="InterPro" id="IPR011598">
    <property type="entry name" value="bHLH_dom"/>
</dbReference>
<dbReference type="SUPFAM" id="SSF47459">
    <property type="entry name" value="HLH, helix-loop-helix DNA-binding domain"/>
    <property type="match status" value="1"/>
</dbReference>
<evidence type="ECO:0000259" key="7">
    <source>
        <dbReference type="PROSITE" id="PS50888"/>
    </source>
</evidence>
<name>G7Y5X4_CLOSI</name>
<evidence type="ECO:0000256" key="2">
    <source>
        <dbReference type="ARBA" id="ARBA00023015"/>
    </source>
</evidence>
<evidence type="ECO:0000256" key="4">
    <source>
        <dbReference type="ARBA" id="ARBA00023163"/>
    </source>
</evidence>
<evidence type="ECO:0000313" key="8">
    <source>
        <dbReference type="EMBL" id="GAA48360.1"/>
    </source>
</evidence>
<proteinExistence type="predicted"/>
<sequence length="706" mass="82078">CTHNELEKSRRAHLRACMETLKEHLNFDNDMPRITMLAVLKKATTTIQYLRQRKQCLETCEDNEKQRYAQLVKRRIALRKKLEEKKSRFLKLQNWRERNRNCSECSITTTSSDDSELDLQLRSAHTASHGPSSPNRHPFDPFSRATNLNPATEGRPLTGYLESRRPSEVYDCMCFPKYYRAPDPDDIPLSLLKDMIEVLRQRLSDLVVNIWANLLKGRENHHPHYRLYELRTCRTVEGVGMPFEDYLVVRLVDVASKVPCFIILRMLIRYNRVIGSLPNAPLSDVNSYWDEIAASLHSAGNFACGTAPPGALKHWTSGRTVALLKSRRNIPARPEHNLMRRIIRRQVKVSVQADREVWWTQNAKKIGGSVEYKGYTLPFDREPNIFWTPQFMEFGKHTTRFTYSEGSFIRSKKTGYDTSRIVSGVYTNCKSGSMTLHFADVKCKPKDFDQFIQNHLRLRLFEGEKDVVCIFRILSLVRKSVYTENFFSSSDSDSLSDISIIIVIDTVQYLFGCTNLIVSGILQLRFNNAIRFHRCCRWRTPDIHSYQHRWTLLPSRMMMVERDDSVVGARIYLPEGRNRDDREPNSGFPGRFAQQYHTSLFESLEHVMYCDERVIDRERMLRLNASKYDSAAQREYLLLYMNQPHLLVSTGQYRPSRGRFNLKESKNNPHDVSVDDAGVAKCSRTFYLLINFTLESTNARSILKEA</sequence>
<dbReference type="GO" id="GO:0000981">
    <property type="term" value="F:DNA-binding transcription factor activity, RNA polymerase II-specific"/>
    <property type="evidence" value="ECO:0007669"/>
    <property type="project" value="TreeGrafter"/>
</dbReference>
<dbReference type="Gene3D" id="4.10.280.10">
    <property type="entry name" value="Helix-loop-helix DNA-binding domain"/>
    <property type="match status" value="1"/>
</dbReference>
<dbReference type="SMART" id="SM00353">
    <property type="entry name" value="HLH"/>
    <property type="match status" value="1"/>
</dbReference>
<dbReference type="GO" id="GO:0000978">
    <property type="term" value="F:RNA polymerase II cis-regulatory region sequence-specific DNA binding"/>
    <property type="evidence" value="ECO:0007669"/>
    <property type="project" value="TreeGrafter"/>
</dbReference>
<keyword evidence="3" id="KW-0238">DNA-binding</keyword>
<protein>
    <submittedName>
        <fullName evidence="8">Max dimerization protein 3</fullName>
    </submittedName>
</protein>
<reference evidence="8" key="1">
    <citation type="journal article" date="2011" name="Genome Biol.">
        <title>The draft genome of the carcinogenic human liver fluke Clonorchis sinensis.</title>
        <authorList>
            <person name="Wang X."/>
            <person name="Chen W."/>
            <person name="Huang Y."/>
            <person name="Sun J."/>
            <person name="Men J."/>
            <person name="Liu H."/>
            <person name="Luo F."/>
            <person name="Guo L."/>
            <person name="Lv X."/>
            <person name="Deng C."/>
            <person name="Zhou C."/>
            <person name="Fan Y."/>
            <person name="Li X."/>
            <person name="Huang L."/>
            <person name="Hu Y."/>
            <person name="Liang C."/>
            <person name="Hu X."/>
            <person name="Xu J."/>
            <person name="Yu X."/>
        </authorList>
    </citation>
    <scope>NUCLEOTIDE SEQUENCE [LARGE SCALE GENOMIC DNA]</scope>
    <source>
        <strain evidence="8">Henan</strain>
    </source>
</reference>
<evidence type="ECO:0000256" key="3">
    <source>
        <dbReference type="ARBA" id="ARBA00023125"/>
    </source>
</evidence>
<keyword evidence="5" id="KW-0539">Nucleus</keyword>
<accession>G7Y5X4</accession>
<dbReference type="Proteomes" id="UP000008909">
    <property type="component" value="Unassembled WGS sequence"/>
</dbReference>
<gene>
    <name evidence="8" type="ORF">CLF_101512</name>
</gene>
<dbReference type="InterPro" id="IPR036638">
    <property type="entry name" value="HLH_DNA-bd_sf"/>
</dbReference>
<dbReference type="AlphaFoldDB" id="G7Y5X4"/>
<dbReference type="EMBL" id="DF142885">
    <property type="protein sequence ID" value="GAA48360.1"/>
    <property type="molecule type" value="Genomic_DNA"/>
</dbReference>
<dbReference type="Pfam" id="PF00010">
    <property type="entry name" value="HLH"/>
    <property type="match status" value="1"/>
</dbReference>
<reference key="2">
    <citation type="submission" date="2011-10" db="EMBL/GenBank/DDBJ databases">
        <title>The genome and transcriptome sequence of Clonorchis sinensis provide insights into the carcinogenic liver fluke.</title>
        <authorList>
            <person name="Wang X."/>
            <person name="Huang Y."/>
            <person name="Chen W."/>
            <person name="Liu H."/>
            <person name="Guo L."/>
            <person name="Chen Y."/>
            <person name="Luo F."/>
            <person name="Zhou W."/>
            <person name="Sun J."/>
            <person name="Mao Q."/>
            <person name="Liang P."/>
            <person name="Zhou C."/>
            <person name="Tian Y."/>
            <person name="Men J."/>
            <person name="Lv X."/>
            <person name="Huang L."/>
            <person name="Zhou J."/>
            <person name="Hu Y."/>
            <person name="Li R."/>
            <person name="Zhang F."/>
            <person name="Lei H."/>
            <person name="Li X."/>
            <person name="Hu X."/>
            <person name="Liang C."/>
            <person name="Xu J."/>
            <person name="Wu Z."/>
            <person name="Yu X."/>
        </authorList>
    </citation>
    <scope>NUCLEOTIDE SEQUENCE</scope>
    <source>
        <strain>Henan</strain>
    </source>
</reference>
<feature type="non-terminal residue" evidence="8">
    <location>
        <position position="1"/>
    </location>
</feature>
<feature type="domain" description="BHLH" evidence="7">
    <location>
        <begin position="1"/>
        <end position="50"/>
    </location>
</feature>
<organism evidence="8 9">
    <name type="scientific">Clonorchis sinensis</name>
    <name type="common">Chinese liver fluke</name>
    <dbReference type="NCBI Taxonomy" id="79923"/>
    <lineage>
        <taxon>Eukaryota</taxon>
        <taxon>Metazoa</taxon>
        <taxon>Spiralia</taxon>
        <taxon>Lophotrochozoa</taxon>
        <taxon>Platyhelminthes</taxon>
        <taxon>Trematoda</taxon>
        <taxon>Digenea</taxon>
        <taxon>Opisthorchiida</taxon>
        <taxon>Opisthorchiata</taxon>
        <taxon>Opisthorchiidae</taxon>
        <taxon>Clonorchis</taxon>
    </lineage>
</organism>
<dbReference type="PANTHER" id="PTHR11969">
    <property type="entry name" value="MAX DIMERIZATION, MAD"/>
    <property type="match status" value="1"/>
</dbReference>
<evidence type="ECO:0000256" key="1">
    <source>
        <dbReference type="ARBA" id="ARBA00004123"/>
    </source>
</evidence>